<name>A0ABP4Q1J9_9ACTN</name>
<dbReference type="EMBL" id="BAAAND010000007">
    <property type="protein sequence ID" value="GAA1592221.1"/>
    <property type="molecule type" value="Genomic_DNA"/>
</dbReference>
<dbReference type="RefSeq" id="WP_344194172.1">
    <property type="nucleotide sequence ID" value="NZ_BAAAND010000007.1"/>
</dbReference>
<dbReference type="Proteomes" id="UP001500190">
    <property type="component" value="Unassembled WGS sequence"/>
</dbReference>
<comment type="caution">
    <text evidence="1">The sequence shown here is derived from an EMBL/GenBank/DDBJ whole genome shotgun (WGS) entry which is preliminary data.</text>
</comment>
<evidence type="ECO:0000313" key="1">
    <source>
        <dbReference type="EMBL" id="GAA1592221.1"/>
    </source>
</evidence>
<protein>
    <submittedName>
        <fullName evidence="1">Uncharacterized protein</fullName>
    </submittedName>
</protein>
<sequence>MTESLTLHPEPLAPGVLLAPRRPTTGELEARTPAAAPASGAVGALYTLLERMGLLGSGPQGR</sequence>
<accession>A0ABP4Q1J9</accession>
<reference evidence="2" key="1">
    <citation type="journal article" date="2019" name="Int. J. Syst. Evol. Microbiol.">
        <title>The Global Catalogue of Microorganisms (GCM) 10K type strain sequencing project: providing services to taxonomists for standard genome sequencing and annotation.</title>
        <authorList>
            <consortium name="The Broad Institute Genomics Platform"/>
            <consortium name="The Broad Institute Genome Sequencing Center for Infectious Disease"/>
            <person name="Wu L."/>
            <person name="Ma J."/>
        </authorList>
    </citation>
    <scope>NUCLEOTIDE SEQUENCE [LARGE SCALE GENOMIC DNA]</scope>
    <source>
        <strain evidence="2">JCM 14304</strain>
    </source>
</reference>
<gene>
    <name evidence="1" type="ORF">GCM10009742_43750</name>
</gene>
<proteinExistence type="predicted"/>
<organism evidence="1 2">
    <name type="scientific">Kribbella karoonensis</name>
    <dbReference type="NCBI Taxonomy" id="324851"/>
    <lineage>
        <taxon>Bacteria</taxon>
        <taxon>Bacillati</taxon>
        <taxon>Actinomycetota</taxon>
        <taxon>Actinomycetes</taxon>
        <taxon>Propionibacteriales</taxon>
        <taxon>Kribbellaceae</taxon>
        <taxon>Kribbella</taxon>
    </lineage>
</organism>
<evidence type="ECO:0000313" key="2">
    <source>
        <dbReference type="Proteomes" id="UP001500190"/>
    </source>
</evidence>
<keyword evidence="2" id="KW-1185">Reference proteome</keyword>